<dbReference type="Proteomes" id="UP001596053">
    <property type="component" value="Unassembled WGS sequence"/>
</dbReference>
<organism evidence="1 2">
    <name type="scientific">Bosea eneae</name>
    <dbReference type="NCBI Taxonomy" id="151454"/>
    <lineage>
        <taxon>Bacteria</taxon>
        <taxon>Pseudomonadati</taxon>
        <taxon>Pseudomonadota</taxon>
        <taxon>Alphaproteobacteria</taxon>
        <taxon>Hyphomicrobiales</taxon>
        <taxon>Boseaceae</taxon>
        <taxon>Bosea</taxon>
    </lineage>
</organism>
<accession>A0ABW0IZQ5</accession>
<evidence type="ECO:0000313" key="2">
    <source>
        <dbReference type="Proteomes" id="UP001596053"/>
    </source>
</evidence>
<evidence type="ECO:0000313" key="1">
    <source>
        <dbReference type="EMBL" id="MFC5422358.1"/>
    </source>
</evidence>
<evidence type="ECO:0008006" key="3">
    <source>
        <dbReference type="Google" id="ProtNLM"/>
    </source>
</evidence>
<name>A0ABW0IZQ5_9HYPH</name>
<comment type="caution">
    <text evidence="1">The sequence shown here is derived from an EMBL/GenBank/DDBJ whole genome shotgun (WGS) entry which is preliminary data.</text>
</comment>
<dbReference type="EMBL" id="JBHSLW010000037">
    <property type="protein sequence ID" value="MFC5422358.1"/>
    <property type="molecule type" value="Genomic_DNA"/>
</dbReference>
<keyword evidence="2" id="KW-1185">Reference proteome</keyword>
<proteinExistence type="predicted"/>
<protein>
    <recommendedName>
        <fullName evidence="3">MSHA biogenesis protein MshK</fullName>
    </recommendedName>
</protein>
<dbReference type="RefSeq" id="WP_377800629.1">
    <property type="nucleotide sequence ID" value="NZ_JBHSLW010000037.1"/>
</dbReference>
<reference evidence="2" key="1">
    <citation type="journal article" date="2019" name="Int. J. Syst. Evol. Microbiol.">
        <title>The Global Catalogue of Microorganisms (GCM) 10K type strain sequencing project: providing services to taxonomists for standard genome sequencing and annotation.</title>
        <authorList>
            <consortium name="The Broad Institute Genomics Platform"/>
            <consortium name="The Broad Institute Genome Sequencing Center for Infectious Disease"/>
            <person name="Wu L."/>
            <person name="Ma J."/>
        </authorList>
    </citation>
    <scope>NUCLEOTIDE SEQUENCE [LARGE SCALE GENOMIC DNA]</scope>
    <source>
        <strain evidence="2">NCAIM B.01391</strain>
    </source>
</reference>
<gene>
    <name evidence="1" type="ORF">ACFPOB_22580</name>
</gene>
<sequence>MRSVTRLLGLSVFLLSPGEAAEAAESGQVVSQAPRLGDIVPASVRVIGVDGERFPRPYGLLIIDGRIIILVEASSRKVVEVTSDAPLPAPATPTR</sequence>